<feature type="region of interest" description="Disordered" evidence="1">
    <location>
        <begin position="2288"/>
        <end position="2323"/>
    </location>
</feature>
<evidence type="ECO:0000256" key="1">
    <source>
        <dbReference type="SAM" id="MobiDB-lite"/>
    </source>
</evidence>
<proteinExistence type="predicted"/>
<feature type="compositionally biased region" description="Low complexity" evidence="1">
    <location>
        <begin position="2184"/>
        <end position="2198"/>
    </location>
</feature>
<evidence type="ECO:0000313" key="3">
    <source>
        <dbReference type="Proteomes" id="UP000673552"/>
    </source>
</evidence>
<feature type="compositionally biased region" description="Low complexity" evidence="1">
    <location>
        <begin position="2302"/>
        <end position="2312"/>
    </location>
</feature>
<feature type="region of interest" description="Disordered" evidence="1">
    <location>
        <begin position="370"/>
        <end position="411"/>
    </location>
</feature>
<feature type="compositionally biased region" description="Polar residues" evidence="1">
    <location>
        <begin position="2135"/>
        <end position="2163"/>
    </location>
</feature>
<reference evidence="3" key="1">
    <citation type="journal article" date="2021" name="Microbiol. Resour. Announc.">
        <title>LGAAP: Leishmaniinae Genome Assembly and Annotation Pipeline.</title>
        <authorList>
            <person name="Almutairi H."/>
            <person name="Urbaniak M.D."/>
            <person name="Bates M.D."/>
            <person name="Jariyapan N."/>
            <person name="Kwakye-Nuako G."/>
            <person name="Thomaz-Soccol V."/>
            <person name="Al-Salem W.S."/>
            <person name="Dillon R.J."/>
            <person name="Bates P.A."/>
            <person name="Gatherer D."/>
        </authorList>
    </citation>
    <scope>NUCLEOTIDE SEQUENCE [LARGE SCALE GENOMIC DNA]</scope>
</reference>
<organism evidence="2 3">
    <name type="scientific">Leishmania martiniquensis</name>
    <dbReference type="NCBI Taxonomy" id="1580590"/>
    <lineage>
        <taxon>Eukaryota</taxon>
        <taxon>Discoba</taxon>
        <taxon>Euglenozoa</taxon>
        <taxon>Kinetoplastea</taxon>
        <taxon>Metakinetoplastina</taxon>
        <taxon>Trypanosomatida</taxon>
        <taxon>Trypanosomatidae</taxon>
        <taxon>Leishmaniinae</taxon>
        <taxon>Leishmania</taxon>
    </lineage>
</organism>
<feature type="region of interest" description="Disordered" evidence="1">
    <location>
        <begin position="1"/>
        <end position="68"/>
    </location>
</feature>
<accession>A0A836KLT4</accession>
<dbReference type="OrthoDB" id="273537at2759"/>
<feature type="region of interest" description="Disordered" evidence="1">
    <location>
        <begin position="2453"/>
        <end position="2486"/>
    </location>
</feature>
<keyword evidence="3" id="KW-1185">Reference proteome</keyword>
<feature type="compositionally biased region" description="Low complexity" evidence="1">
    <location>
        <begin position="401"/>
        <end position="411"/>
    </location>
</feature>
<feature type="compositionally biased region" description="Polar residues" evidence="1">
    <location>
        <begin position="268"/>
        <end position="279"/>
    </location>
</feature>
<feature type="compositionally biased region" description="Acidic residues" evidence="1">
    <location>
        <begin position="2477"/>
        <end position="2486"/>
    </location>
</feature>
<gene>
    <name evidence="2" type="ORF">LSCM1_05055</name>
</gene>
<dbReference type="GeneID" id="92515044"/>
<name>A0A836KLT4_9TRYP</name>
<feature type="compositionally biased region" description="Polar residues" evidence="1">
    <location>
        <begin position="2539"/>
        <end position="2554"/>
    </location>
</feature>
<reference evidence="3" key="2">
    <citation type="journal article" date="2021" name="Sci. Data">
        <title>Chromosome-scale genome sequencing, assembly and annotation of six genomes from subfamily Leishmaniinae.</title>
        <authorList>
            <person name="Almutairi H."/>
            <person name="Urbaniak M.D."/>
            <person name="Bates M.D."/>
            <person name="Jariyapan N."/>
            <person name="Kwakye-Nuako G."/>
            <person name="Thomaz Soccol V."/>
            <person name="Al-Salem W.S."/>
            <person name="Dillon R.J."/>
            <person name="Bates P.A."/>
            <person name="Gatherer D."/>
        </authorList>
    </citation>
    <scope>NUCLEOTIDE SEQUENCE [LARGE SCALE GENOMIC DNA]</scope>
</reference>
<feature type="region of interest" description="Disordered" evidence="1">
    <location>
        <begin position="264"/>
        <end position="291"/>
    </location>
</feature>
<comment type="caution">
    <text evidence="2">The sequence shown here is derived from an EMBL/GenBank/DDBJ whole genome shotgun (WGS) entry which is preliminary data.</text>
</comment>
<sequence>MLPGHAPSRHSNASLPHVVLPPLSASSTEGPGPNGNGAVCSPPHSATQRTAPAAPAAAAVKGSDTHPPHNASFSASICSGNRVDDHFDLPPALVACLVRHTDGQNQPLATPAIVERCLRDLQRRLMPWVPAERVFGSTAQPTVPIGAKSYEAAHQKDSIASSLVSTVAPQTTTTPQAGSYLAGSRVRLQLAKTTDIAAVVRSTPVLHLLFYAVDESESRPAALSQIAQEWRAALMRKGEGDDCLVLLVHSDLIAASEVASRLAEEAQESSGQMSATTSEPPALTESAPSLSTWGSMPPALAVSQARVDAAAGQLGKYYKELRDAKFLPQQMCVYLPNETPMRILERLRSAVVTQGARLRQALESCAAQKRLAPQDPRTKPMEPAAAKASTTEVVRTPARVSSPSTAASPAGAAGEALQFHSGAAPSTSLKPPVVAAPSPPPPLPKYWSVQDFWRCGYSLVVHYLQYGLVFDARAVLERLFLEYYNSSDDYDFVRAPVATLQRLGRVPNLFEAHRHASSAPCNSGYPKALETGAELLEGLLLVVSAEMTCSLLLGDTAAAMARYHTFMQVTREKFDEWSAAVVTGGPAVPSSPVPAKENAHGATFVHPATCHQFFLLQCYLSGLRMWWPISGLCRPRREAAASLTAGTPPQLQPEKLSSLTEEKQNSEHFAPFISLPLTTLSAVPLESGEAGVVDAAADVDNGGGGRAVSVPPPSALPVLPTTTEGANAPDILSLLSTGNDQPDPPARHDSGGSGVRYSITNASLAAASASVSSQSFRSGIDGFFSGPCGGERSVRRGEAGEAGATICSGELDYLLKSGEDTVQVATTYLVELATSTGLLAEHMEPEAVQESLQSICEAVDAGNAQVLRAALHHQRQLQRSCAEAATLLEHARDALATVARDLGYGHFSYAVIPTGTTSLNEQFAPTTSAEGVTVTTASVAPSPFANVEELSSAEQALRLWRVLTAMTALALRIGGQRRREFHLYAELAVTFLTDRPNVTANIVAKRLLPYIERQGWRRIEMFVRRLYVEARERLMRRAGLRTPGSPVATARLGRSEVGAVMSEPLAQLWPHVFPTDADYALYRECVLVLLSNNSGCALDGERPRVGDSAGSPAGVPAHGVAEDVVGSLDNCLFSACTRTERWWALVGVDALLMGTALLREPSEYPLEHFMSPLTVKVEPKATTTPAAVFDGDRACVMHASSITGRPHVLQANVDDVVQITLAAFCTINPLVRPAFPSAAEVANRRTREAEPVARFQLTLESRKDWSTDEEAVHEVSISDADTADYDEQTHRLRVSFTFPVCHAGLYRVRRLRLCNGSTWLAYYPQRGAGGSCGDPRGWASSLRIAASQAFATPSPPHAMVEPLFQPVAHSALLEVPEQRSSVHLQLTLPREAHCFADSVDYVTLDVELEDPLSISGPEAPAASADGSGGVMLTPFADSKAIGEPAAGAGKQSRLAEGDTPRPTAACACSFTVGPGNLLLPLSASRSGGQNAHHPCVEPCVSVGSESAEAHYGASLLRKVSVSSPALHCMLPAREDGKTNSFGNTARMPPSAPHLLAAVVLGTPSAHRPKRGSLARYNPGASFSSFSMAASGAGPPAVAISGGDGGIVGLNGSFAAQTSQPVDVLSLSRRGVTPRSIAVAHVLSTLSAEGHEAVDPGATGSTQRNTPVFQSLRTGSLVGAAAAAAIPVNRGATGATPTTAVAAITPGETRPDRNLLPQPPSSLHARRRTKALHTPSERGTQEEWVTAGDAAISEDDRGSRGAAAFLSGLSLQGISGGAPMTPALSPLRKISDDKLELVMVHPDTVIREDKRAAAAPHNARATAAATMAAARTVVPINLGTFLNNIPSPEVRLRTASTSVAAAPSTSVLRAENYASADPLRETVIQLLQDASRVVAPATSVTESEKNSVAVTHMRLRLPLLPLLTTPISAEALASQRPETVTSSRGLEKGPAPSAAVAANQARIAFTCLRGREPCTTTLSAALSFQAAIGVDYAFKHFQGRVYCLVTMKNLLRRTSLWLRGAVLRVLDTEPSYEIVRVCGVYNKLLLTEWKPQDELSILYELDLITSFRPVEPECAHHVQIEALYSSWHQTFLTTPPESRLVLHTMERQPTEVAADDAKIAHGGFLMGATEVRTSDSEVTQQGTVTPSNTTSAEKARDSTTSAEVQASALGAATTSYHHSDAVRNASRARSTSTHSSRSRSFIHATHTHCSAGSSENKSQAAASSAVRFNVATLRHLEETCNTMWGPVAVFRSKHLCVFSIVMHAESPWTMRFGAATNYVPPPLSTSLTVSSTTGGRSPLLSNAPRTSAAATAAPPAPPPHPTSISTASSCFLNPQLNHLCSSGGADGRSAADASFFGNAMVDQPSDFVFVAGEPVRFCVRLQPQAQNWPEDADLEETFFIRLKYNPEQWMVIGKQRDRRTLSLMEEVTVYFNAVPLLPPAPADGGVNAARLSGEATATSGSAGKIPPRQEDAAAENALNEDTDGDEDVCPARWAGRRQRLSARPLAGHAVKDEGILQTPTVEMFWERKKPATTVDGAANPSASSFGGGKSVTSATGAEGGDPCEADGQPACATAVMGEAVLIDVVQFRTWVRVRKPGH</sequence>
<dbReference type="Proteomes" id="UP000673552">
    <property type="component" value="Unassembled WGS sequence"/>
</dbReference>
<feature type="region of interest" description="Disordered" evidence="1">
    <location>
        <begin position="2531"/>
        <end position="2562"/>
    </location>
</feature>
<feature type="compositionally biased region" description="Polar residues" evidence="1">
    <location>
        <begin position="2206"/>
        <end position="2215"/>
    </location>
</feature>
<dbReference type="KEGG" id="lmat:92515044"/>
<dbReference type="EMBL" id="JAFEUZ010000024">
    <property type="protein sequence ID" value="KAG5477757.1"/>
    <property type="molecule type" value="Genomic_DNA"/>
</dbReference>
<feature type="region of interest" description="Disordered" evidence="1">
    <location>
        <begin position="735"/>
        <end position="755"/>
    </location>
</feature>
<feature type="region of interest" description="Disordered" evidence="1">
    <location>
        <begin position="1704"/>
        <end position="1740"/>
    </location>
</feature>
<protein>
    <submittedName>
        <fullName evidence="2">Uncharacterized protein</fullName>
    </submittedName>
</protein>
<dbReference type="RefSeq" id="XP_067178395.1">
    <property type="nucleotide sequence ID" value="XM_067322532.1"/>
</dbReference>
<evidence type="ECO:0000313" key="2">
    <source>
        <dbReference type="EMBL" id="KAG5477757.1"/>
    </source>
</evidence>
<feature type="region of interest" description="Disordered" evidence="1">
    <location>
        <begin position="2130"/>
        <end position="2215"/>
    </location>
</feature>